<evidence type="ECO:0000256" key="3">
    <source>
        <dbReference type="RuleBase" id="RU000682"/>
    </source>
</evidence>
<sequence>MIMEWEGQERHQENQTQRDIVNVNVNNGGVMYVKVMTDEQLETLRNQIAVYASICEQLVEMHKSLTAQQDLAGGRLGNLYCDPLMASAGHKITARQRWTPTPVQLQILERIFDQGTGTPSKQKIKEITSELSQHGQISETNVYNWFQNRRARSKRKQLGSSSNNAESEHETEVESPNEKKTKPENLLSQHNPAPRAEDLCFQNPEISSDLHFLTVMSNPNAYSGDEHLSGKMGMPGSYDIYDQADDYGMAGIYSFSGDSDYNKLDLMEANVCDINHLDADALLPPRKRLLAGFKKQASNANGASDQPVAASSTSSPSPPSPPSPSSATSSSDVDAHLNNLLSTRFNNPNLSPEEIFEASRAAAIAAAKAAEAARAAAEEKAAIAAKAIAAAKSALDMVATFSEEACSNDRYLKKNKLKKHVPVQVLYKKHQPIENSRADEDLAQRLCRAINSSPRISKDSPISEWKGHQYKRPKSLPTLENTKVPNGGIVLRGSPSSTCNGGTMAAEIDSDDLVKEHVKLASYEKAGQSVLDNGEAESKEKAYEDAYNSGKKRGRVKLKKLPLSICSYRDQVNLKEDMITKNSPLVEKNMGTPVWKCQDFKSPPCIEQNKVTQL</sequence>
<dbReference type="SMART" id="SM00389">
    <property type="entry name" value="HOX"/>
    <property type="match status" value="1"/>
</dbReference>
<dbReference type="EMBL" id="JBBPBN010000005">
    <property type="protein sequence ID" value="KAK9038918.1"/>
    <property type="molecule type" value="Genomic_DNA"/>
</dbReference>
<feature type="region of interest" description="Disordered" evidence="5">
    <location>
        <begin position="475"/>
        <end position="496"/>
    </location>
</feature>
<accession>A0ABR2TP51</accession>
<feature type="region of interest" description="Disordered" evidence="5">
    <location>
        <begin position="297"/>
        <end position="332"/>
    </location>
</feature>
<feature type="domain" description="Homeobox" evidence="6">
    <location>
        <begin position="91"/>
        <end position="156"/>
    </location>
</feature>
<evidence type="ECO:0000313" key="7">
    <source>
        <dbReference type="EMBL" id="KAK9038918.1"/>
    </source>
</evidence>
<keyword evidence="2 3" id="KW-0539">Nucleus</keyword>
<keyword evidence="8" id="KW-1185">Reference proteome</keyword>
<comment type="subcellular location">
    <subcellularLocation>
        <location evidence="1 2 3">Nucleus</location>
    </subcellularLocation>
</comment>
<feature type="compositionally biased region" description="Basic and acidic residues" evidence="5">
    <location>
        <begin position="166"/>
        <end position="183"/>
    </location>
</feature>
<feature type="region of interest" description="Disordered" evidence="5">
    <location>
        <begin position="154"/>
        <end position="191"/>
    </location>
</feature>
<dbReference type="SUPFAM" id="SSF46689">
    <property type="entry name" value="Homeodomain-like"/>
    <property type="match status" value="1"/>
</dbReference>
<proteinExistence type="predicted"/>
<comment type="caution">
    <text evidence="7">The sequence shown here is derived from an EMBL/GenBank/DDBJ whole genome shotgun (WGS) entry which is preliminary data.</text>
</comment>
<feature type="DNA-binding region" description="Homeobox" evidence="2">
    <location>
        <begin position="93"/>
        <end position="157"/>
    </location>
</feature>
<evidence type="ECO:0000313" key="8">
    <source>
        <dbReference type="Proteomes" id="UP001396334"/>
    </source>
</evidence>
<dbReference type="PANTHER" id="PTHR35477">
    <property type="entry name" value="OS06G0728500 PROTEIN"/>
    <property type="match status" value="1"/>
</dbReference>
<evidence type="ECO:0000259" key="6">
    <source>
        <dbReference type="PROSITE" id="PS50071"/>
    </source>
</evidence>
<dbReference type="InterPro" id="IPR001356">
    <property type="entry name" value="HD"/>
</dbReference>
<evidence type="ECO:0000256" key="2">
    <source>
        <dbReference type="PROSITE-ProRule" id="PRU00108"/>
    </source>
</evidence>
<dbReference type="Proteomes" id="UP001396334">
    <property type="component" value="Unassembled WGS sequence"/>
</dbReference>
<reference evidence="7 8" key="1">
    <citation type="journal article" date="2024" name="G3 (Bethesda)">
        <title>Genome assembly of Hibiscus sabdariffa L. provides insights into metabolisms of medicinal natural products.</title>
        <authorList>
            <person name="Kim T."/>
        </authorList>
    </citation>
    <scope>NUCLEOTIDE SEQUENCE [LARGE SCALE GENOMIC DNA]</scope>
    <source>
        <strain evidence="7">TK-2024</strain>
        <tissue evidence="7">Old leaves</tissue>
    </source>
</reference>
<dbReference type="PROSITE" id="PS50071">
    <property type="entry name" value="HOMEOBOX_2"/>
    <property type="match status" value="1"/>
</dbReference>
<keyword evidence="4" id="KW-0175">Coiled coil</keyword>
<name>A0ABR2TP51_9ROSI</name>
<feature type="coiled-coil region" evidence="4">
    <location>
        <begin position="360"/>
        <end position="387"/>
    </location>
</feature>
<evidence type="ECO:0000256" key="4">
    <source>
        <dbReference type="SAM" id="Coils"/>
    </source>
</evidence>
<dbReference type="Gene3D" id="1.10.10.60">
    <property type="entry name" value="Homeodomain-like"/>
    <property type="match status" value="1"/>
</dbReference>
<dbReference type="PANTHER" id="PTHR35477:SF1">
    <property type="entry name" value="OS06G0728500 PROTEIN"/>
    <property type="match status" value="1"/>
</dbReference>
<keyword evidence="2 3" id="KW-0371">Homeobox</keyword>
<dbReference type="Pfam" id="PF00046">
    <property type="entry name" value="Homeodomain"/>
    <property type="match status" value="1"/>
</dbReference>
<evidence type="ECO:0000256" key="5">
    <source>
        <dbReference type="SAM" id="MobiDB-lite"/>
    </source>
</evidence>
<dbReference type="CDD" id="cd00086">
    <property type="entry name" value="homeodomain"/>
    <property type="match status" value="1"/>
</dbReference>
<dbReference type="InterPro" id="IPR009057">
    <property type="entry name" value="Homeodomain-like_sf"/>
</dbReference>
<organism evidence="7 8">
    <name type="scientific">Hibiscus sabdariffa</name>
    <name type="common">roselle</name>
    <dbReference type="NCBI Taxonomy" id="183260"/>
    <lineage>
        <taxon>Eukaryota</taxon>
        <taxon>Viridiplantae</taxon>
        <taxon>Streptophyta</taxon>
        <taxon>Embryophyta</taxon>
        <taxon>Tracheophyta</taxon>
        <taxon>Spermatophyta</taxon>
        <taxon>Magnoliopsida</taxon>
        <taxon>eudicotyledons</taxon>
        <taxon>Gunneridae</taxon>
        <taxon>Pentapetalae</taxon>
        <taxon>rosids</taxon>
        <taxon>malvids</taxon>
        <taxon>Malvales</taxon>
        <taxon>Malvaceae</taxon>
        <taxon>Malvoideae</taxon>
        <taxon>Hibiscus</taxon>
    </lineage>
</organism>
<protein>
    <recommendedName>
        <fullName evidence="6">Homeobox domain-containing protein</fullName>
    </recommendedName>
</protein>
<evidence type="ECO:0000256" key="1">
    <source>
        <dbReference type="ARBA" id="ARBA00004123"/>
    </source>
</evidence>
<keyword evidence="2 3" id="KW-0238">DNA-binding</keyword>
<gene>
    <name evidence="7" type="ORF">V6N11_023759</name>
</gene>